<dbReference type="GO" id="GO:0008033">
    <property type="term" value="P:tRNA processing"/>
    <property type="evidence" value="ECO:0007669"/>
    <property type="project" value="UniProtKB-KW"/>
</dbReference>
<dbReference type="Gene3D" id="3.30.420.40">
    <property type="match status" value="2"/>
</dbReference>
<dbReference type="SUPFAM" id="SSF53067">
    <property type="entry name" value="Actin-like ATPase domain"/>
    <property type="match status" value="1"/>
</dbReference>
<keyword evidence="9" id="KW-1185">Reference proteome</keyword>
<organism evidence="8 9">
    <name type="scientific">Thelohanellus kitauei</name>
    <name type="common">Myxosporean</name>
    <dbReference type="NCBI Taxonomy" id="669202"/>
    <lineage>
        <taxon>Eukaryota</taxon>
        <taxon>Metazoa</taxon>
        <taxon>Cnidaria</taxon>
        <taxon>Myxozoa</taxon>
        <taxon>Myxosporea</taxon>
        <taxon>Bivalvulida</taxon>
        <taxon>Platysporina</taxon>
        <taxon>Myxobolidae</taxon>
        <taxon>Thelohanellus</taxon>
    </lineage>
</organism>
<name>A0A0C2M210_THEKT</name>
<accession>A0A0C2M210</accession>
<keyword evidence="5" id="KW-0012">Acyltransferase</keyword>
<dbReference type="GO" id="GO:0000408">
    <property type="term" value="C:EKC/KEOPS complex"/>
    <property type="evidence" value="ECO:0007669"/>
    <property type="project" value="TreeGrafter"/>
</dbReference>
<dbReference type="PANTHER" id="PTHR11735:SF14">
    <property type="entry name" value="TRNA N6-ADENOSINE THREONYLCARBAMOYLTRANSFERASE"/>
    <property type="match status" value="1"/>
</dbReference>
<dbReference type="OrthoDB" id="10254073at2759"/>
<keyword evidence="3" id="KW-0819">tRNA processing</keyword>
<evidence type="ECO:0000259" key="7">
    <source>
        <dbReference type="Pfam" id="PF00814"/>
    </source>
</evidence>
<sequence length="334" mass="37150">MVIAIGFEGSANKLGIGVIDGDIILSNKRSTLITPPGQGFKPSQVEAHHRAKIIELLKSIHQMDAICFTKGPGMGAGLSTVAFFARMLSCMYKKPLVEVNHCVAHIEMGRFITGAQNPVILYVSGGNTQVIIYHKNRYRICGETLDIAVGNCIDRFARLINVQIVLIRYPMTLRPASTLNKPRILSSYLMVSRVWMYHFLGYYLISKYKVNNQDFVIKQIESGDLTPADVCFSLQETVFSMLVEITGVCNLTKERAMSNIGSNEVLVVGGVGYTMASERGAISYSADERFCIDNGLMIAKTGQIMFEHGLSSKIEKTRISQRYRTDAVDITWRN</sequence>
<proteinExistence type="predicted"/>
<evidence type="ECO:0000256" key="1">
    <source>
        <dbReference type="ARBA" id="ARBA00012156"/>
    </source>
</evidence>
<evidence type="ECO:0000313" key="8">
    <source>
        <dbReference type="EMBL" id="KII61085.1"/>
    </source>
</evidence>
<dbReference type="OMA" id="HHRSWVV"/>
<keyword evidence="2 8" id="KW-0808">Transferase</keyword>
<protein>
    <recommendedName>
        <fullName evidence="1">N(6)-L-threonylcarbamoyladenine synthase</fullName>
        <ecNumber evidence="1">2.3.1.234</ecNumber>
    </recommendedName>
</protein>
<evidence type="ECO:0000256" key="3">
    <source>
        <dbReference type="ARBA" id="ARBA00022694"/>
    </source>
</evidence>
<reference evidence="8 9" key="1">
    <citation type="journal article" date="2014" name="Genome Biol. Evol.">
        <title>The genome of the myxosporean Thelohanellus kitauei shows adaptations to nutrient acquisition within its fish host.</title>
        <authorList>
            <person name="Yang Y."/>
            <person name="Xiong J."/>
            <person name="Zhou Z."/>
            <person name="Huo F."/>
            <person name="Miao W."/>
            <person name="Ran C."/>
            <person name="Liu Y."/>
            <person name="Zhang J."/>
            <person name="Feng J."/>
            <person name="Wang M."/>
            <person name="Wang M."/>
            <person name="Wang L."/>
            <person name="Yao B."/>
        </authorList>
    </citation>
    <scope>NUCLEOTIDE SEQUENCE [LARGE SCALE GENOMIC DNA]</scope>
    <source>
        <strain evidence="8">Wuqing</strain>
    </source>
</reference>
<dbReference type="GO" id="GO:0061711">
    <property type="term" value="F:tRNA N(6)-L-threonylcarbamoyladenine synthase activity"/>
    <property type="evidence" value="ECO:0007669"/>
    <property type="project" value="UniProtKB-EC"/>
</dbReference>
<dbReference type="PANTHER" id="PTHR11735">
    <property type="entry name" value="TRNA N6-ADENOSINE THREONYLCARBAMOYLTRANSFERASE"/>
    <property type="match status" value="1"/>
</dbReference>
<gene>
    <name evidence="8" type="ORF">RF11_05802</name>
</gene>
<feature type="domain" description="Gcp-like" evidence="7">
    <location>
        <begin position="28"/>
        <end position="300"/>
    </location>
</feature>
<evidence type="ECO:0000313" key="9">
    <source>
        <dbReference type="Proteomes" id="UP000031668"/>
    </source>
</evidence>
<evidence type="ECO:0000256" key="2">
    <source>
        <dbReference type="ARBA" id="ARBA00022679"/>
    </source>
</evidence>
<comment type="caution">
    <text evidence="8">The sequence shown here is derived from an EMBL/GenBank/DDBJ whole genome shotgun (WGS) entry which is preliminary data.</text>
</comment>
<evidence type="ECO:0000256" key="5">
    <source>
        <dbReference type="ARBA" id="ARBA00023315"/>
    </source>
</evidence>
<dbReference type="InterPro" id="IPR043129">
    <property type="entry name" value="ATPase_NBD"/>
</dbReference>
<dbReference type="AlphaFoldDB" id="A0A0C2M210"/>
<dbReference type="GO" id="GO:0005737">
    <property type="term" value="C:cytoplasm"/>
    <property type="evidence" value="ECO:0007669"/>
    <property type="project" value="TreeGrafter"/>
</dbReference>
<dbReference type="PRINTS" id="PR00789">
    <property type="entry name" value="OSIALOPTASE"/>
</dbReference>
<keyword evidence="4" id="KW-0479">Metal-binding</keyword>
<comment type="catalytic activity">
    <reaction evidence="6">
        <text>L-threonylcarbamoyladenylate + adenosine(37) in tRNA = N(6)-L-threonylcarbamoyladenosine(37) in tRNA + AMP + H(+)</text>
        <dbReference type="Rhea" id="RHEA:37059"/>
        <dbReference type="Rhea" id="RHEA-COMP:10162"/>
        <dbReference type="Rhea" id="RHEA-COMP:10163"/>
        <dbReference type="ChEBI" id="CHEBI:15378"/>
        <dbReference type="ChEBI" id="CHEBI:73682"/>
        <dbReference type="ChEBI" id="CHEBI:74411"/>
        <dbReference type="ChEBI" id="CHEBI:74418"/>
        <dbReference type="ChEBI" id="CHEBI:456215"/>
        <dbReference type="EC" id="2.3.1.234"/>
    </reaction>
</comment>
<dbReference type="EMBL" id="JWZT01005379">
    <property type="protein sequence ID" value="KII61085.1"/>
    <property type="molecule type" value="Genomic_DNA"/>
</dbReference>
<dbReference type="EC" id="2.3.1.234" evidence="1"/>
<dbReference type="Pfam" id="PF00814">
    <property type="entry name" value="TsaD"/>
    <property type="match status" value="1"/>
</dbReference>
<dbReference type="GO" id="GO:0046872">
    <property type="term" value="F:metal ion binding"/>
    <property type="evidence" value="ECO:0007669"/>
    <property type="project" value="UniProtKB-KW"/>
</dbReference>
<dbReference type="Proteomes" id="UP000031668">
    <property type="component" value="Unassembled WGS sequence"/>
</dbReference>
<dbReference type="InterPro" id="IPR000905">
    <property type="entry name" value="Gcp-like_dom"/>
</dbReference>
<dbReference type="InterPro" id="IPR017861">
    <property type="entry name" value="KAE1/TsaD"/>
</dbReference>
<evidence type="ECO:0000256" key="4">
    <source>
        <dbReference type="ARBA" id="ARBA00022723"/>
    </source>
</evidence>
<evidence type="ECO:0000256" key="6">
    <source>
        <dbReference type="ARBA" id="ARBA00048117"/>
    </source>
</evidence>